<organism evidence="2 3">
    <name type="scientific">Asterophora parasitica</name>
    <dbReference type="NCBI Taxonomy" id="117018"/>
    <lineage>
        <taxon>Eukaryota</taxon>
        <taxon>Fungi</taxon>
        <taxon>Dikarya</taxon>
        <taxon>Basidiomycota</taxon>
        <taxon>Agaricomycotina</taxon>
        <taxon>Agaricomycetes</taxon>
        <taxon>Agaricomycetidae</taxon>
        <taxon>Agaricales</taxon>
        <taxon>Tricholomatineae</taxon>
        <taxon>Lyophyllaceae</taxon>
        <taxon>Asterophora</taxon>
    </lineage>
</organism>
<keyword evidence="3" id="KW-1185">Reference proteome</keyword>
<gene>
    <name evidence="2" type="ORF">DXG03_001982</name>
</gene>
<sequence length="283" mass="29595">MPRKSKSALARMANLKKTRKVSANDAPAPNSAQNVEDKDAAENSAAAADSISGVQTSAPALVAAQDPRTTATIASSTPVPLTTTVDTLANGSFCLYSMNLPFLKDALVPNAKTGHKDYPALFVKIKESQNKPRPDRTAQCFLTFPSGSDHNYGRFNSCANGFIEPMGDEPYDVGISGLKAERDLVLPAPGSGGAGVDMKGVSGGLVLAASVRPAASSRCGLCPFGRGALGRKYGGHVVFNVKYGMYARKGHGSGKSVSFAFWAIRSMEGFSLEVGDVAHLANH</sequence>
<reference evidence="2" key="2">
    <citation type="submission" date="2021-10" db="EMBL/GenBank/DDBJ databases">
        <title>Phylogenomics reveals ancestral predisposition of the termite-cultivated fungus Termitomyces towards a domesticated lifestyle.</title>
        <authorList>
            <person name="Auxier B."/>
            <person name="Grum-Grzhimaylo A."/>
            <person name="Cardenas M.E."/>
            <person name="Lodge J.D."/>
            <person name="Laessoe T."/>
            <person name="Pedersen O."/>
            <person name="Smith M.E."/>
            <person name="Kuyper T.W."/>
            <person name="Franco-Molano E.A."/>
            <person name="Baroni T.J."/>
            <person name="Aanen D.K."/>
        </authorList>
    </citation>
    <scope>NUCLEOTIDE SEQUENCE</scope>
    <source>
        <strain evidence="2">AP01</strain>
        <tissue evidence="2">Mycelium</tissue>
    </source>
</reference>
<feature type="compositionally biased region" description="Low complexity" evidence="1">
    <location>
        <begin position="42"/>
        <end position="52"/>
    </location>
</feature>
<protein>
    <submittedName>
        <fullName evidence="2">Uncharacterized protein</fullName>
    </submittedName>
</protein>
<name>A0A9P7KGJ5_9AGAR</name>
<dbReference type="OrthoDB" id="3256283at2759"/>
<evidence type="ECO:0000256" key="1">
    <source>
        <dbReference type="SAM" id="MobiDB-lite"/>
    </source>
</evidence>
<evidence type="ECO:0000313" key="2">
    <source>
        <dbReference type="EMBL" id="KAG5646906.1"/>
    </source>
</evidence>
<dbReference type="AlphaFoldDB" id="A0A9P7KGJ5"/>
<feature type="region of interest" description="Disordered" evidence="1">
    <location>
        <begin position="1"/>
        <end position="52"/>
    </location>
</feature>
<proteinExistence type="predicted"/>
<reference evidence="2" key="1">
    <citation type="submission" date="2020-07" db="EMBL/GenBank/DDBJ databases">
        <authorList>
            <person name="Nieuwenhuis M."/>
            <person name="Van De Peppel L.J.J."/>
        </authorList>
    </citation>
    <scope>NUCLEOTIDE SEQUENCE</scope>
    <source>
        <strain evidence="2">AP01</strain>
        <tissue evidence="2">Mycelium</tissue>
    </source>
</reference>
<comment type="caution">
    <text evidence="2">The sequence shown here is derived from an EMBL/GenBank/DDBJ whole genome shotgun (WGS) entry which is preliminary data.</text>
</comment>
<accession>A0A9P7KGJ5</accession>
<dbReference type="EMBL" id="JABCKV010000015">
    <property type="protein sequence ID" value="KAG5646906.1"/>
    <property type="molecule type" value="Genomic_DNA"/>
</dbReference>
<evidence type="ECO:0000313" key="3">
    <source>
        <dbReference type="Proteomes" id="UP000775547"/>
    </source>
</evidence>
<dbReference type="Proteomes" id="UP000775547">
    <property type="component" value="Unassembled WGS sequence"/>
</dbReference>